<accession>B1ZV65</accession>
<keyword evidence="2" id="KW-0808">Transferase</keyword>
<dbReference type="Proteomes" id="UP000007013">
    <property type="component" value="Chromosome"/>
</dbReference>
<dbReference type="HOGENOM" id="CLU_025996_0_5_0"/>
<dbReference type="EMBL" id="CP001032">
    <property type="protein sequence ID" value="ACB76732.1"/>
    <property type="molecule type" value="Genomic_DNA"/>
</dbReference>
<organism evidence="2 3">
    <name type="scientific">Opitutus terrae (strain DSM 11246 / JCM 15787 / PB90-1)</name>
    <dbReference type="NCBI Taxonomy" id="452637"/>
    <lineage>
        <taxon>Bacteria</taxon>
        <taxon>Pseudomonadati</taxon>
        <taxon>Verrucomicrobiota</taxon>
        <taxon>Opitutia</taxon>
        <taxon>Opitutales</taxon>
        <taxon>Opitutaceae</taxon>
        <taxon>Opitutus</taxon>
    </lineage>
</organism>
<protein>
    <submittedName>
        <fullName evidence="2">Glycosyl transferase family 2</fullName>
    </submittedName>
</protein>
<sequence>MSRHPLVSVVIPVRDRPIELRRALRSVLAQTCNDIEVRIIDDASLQPIDSALGSEFLDERVIVSRLNSPFGAARARNVGVNQSRGRFVAFLDSDDEWYPNKLAAQLRHIAMAPTGVISYHRILVDDGGPERPRPVRAIARGEDVAEYLFVAGCNIQTSTLLAPREVWLQVPFRDGLAKHQDWDIAIRAQAAKIQLDCCGETLAVYHGRAKLGRISNDSDYDYSIAWAQSVGRLSRRAEACFWLRVVVPQIRSRHGFCRASGTFVKYVAAARLGAASLCRLFVRACLPGIYSHCCQVARRLSPVRPPCESLKKGHE</sequence>
<dbReference type="Gene3D" id="3.90.550.10">
    <property type="entry name" value="Spore Coat Polysaccharide Biosynthesis Protein SpsA, Chain A"/>
    <property type="match status" value="1"/>
</dbReference>
<proteinExistence type="predicted"/>
<evidence type="ECO:0000313" key="3">
    <source>
        <dbReference type="Proteomes" id="UP000007013"/>
    </source>
</evidence>
<dbReference type="RefSeq" id="WP_012376261.1">
    <property type="nucleotide sequence ID" value="NC_010571.1"/>
</dbReference>
<dbReference type="PANTHER" id="PTHR43685:SF2">
    <property type="entry name" value="GLYCOSYLTRANSFERASE 2-LIKE DOMAIN-CONTAINING PROTEIN"/>
    <property type="match status" value="1"/>
</dbReference>
<dbReference type="AlphaFoldDB" id="B1ZV65"/>
<dbReference type="InterPro" id="IPR029044">
    <property type="entry name" value="Nucleotide-diphossugar_trans"/>
</dbReference>
<dbReference type="eggNOG" id="COG1216">
    <property type="taxonomic scope" value="Bacteria"/>
</dbReference>
<gene>
    <name evidence="2" type="ordered locus">Oter_3455</name>
</gene>
<name>B1ZV65_OPITP</name>
<dbReference type="STRING" id="452637.Oter_3455"/>
<dbReference type="CAZy" id="GT2">
    <property type="family name" value="Glycosyltransferase Family 2"/>
</dbReference>
<keyword evidence="3" id="KW-1185">Reference proteome</keyword>
<dbReference type="InterPro" id="IPR001173">
    <property type="entry name" value="Glyco_trans_2-like"/>
</dbReference>
<dbReference type="KEGG" id="ote:Oter_3455"/>
<evidence type="ECO:0000313" key="2">
    <source>
        <dbReference type="EMBL" id="ACB76732.1"/>
    </source>
</evidence>
<dbReference type="PANTHER" id="PTHR43685">
    <property type="entry name" value="GLYCOSYLTRANSFERASE"/>
    <property type="match status" value="1"/>
</dbReference>
<dbReference type="SUPFAM" id="SSF53448">
    <property type="entry name" value="Nucleotide-diphospho-sugar transferases"/>
    <property type="match status" value="1"/>
</dbReference>
<dbReference type="GO" id="GO:0016740">
    <property type="term" value="F:transferase activity"/>
    <property type="evidence" value="ECO:0007669"/>
    <property type="project" value="UniProtKB-KW"/>
</dbReference>
<dbReference type="InterPro" id="IPR050834">
    <property type="entry name" value="Glycosyltransf_2"/>
</dbReference>
<reference evidence="2 3" key="1">
    <citation type="journal article" date="2011" name="J. Bacteriol.">
        <title>Genome sequence of the verrucomicrobium Opitutus terrae PB90-1, an abundant inhabitant of rice paddy soil ecosystems.</title>
        <authorList>
            <person name="van Passel M.W."/>
            <person name="Kant R."/>
            <person name="Palva A."/>
            <person name="Copeland A."/>
            <person name="Lucas S."/>
            <person name="Lapidus A."/>
            <person name="Glavina del Rio T."/>
            <person name="Pitluck S."/>
            <person name="Goltsman E."/>
            <person name="Clum A."/>
            <person name="Sun H."/>
            <person name="Schmutz J."/>
            <person name="Larimer F.W."/>
            <person name="Land M.L."/>
            <person name="Hauser L."/>
            <person name="Kyrpides N."/>
            <person name="Mikhailova N."/>
            <person name="Richardson P.P."/>
            <person name="Janssen P.H."/>
            <person name="de Vos W.M."/>
            <person name="Smidt H."/>
        </authorList>
    </citation>
    <scope>NUCLEOTIDE SEQUENCE [LARGE SCALE GENOMIC DNA]</scope>
    <source>
        <strain evidence="3">DSM 11246 / JCM 15787 / PB90-1</strain>
    </source>
</reference>
<evidence type="ECO:0000259" key="1">
    <source>
        <dbReference type="Pfam" id="PF00535"/>
    </source>
</evidence>
<dbReference type="Pfam" id="PF00535">
    <property type="entry name" value="Glycos_transf_2"/>
    <property type="match status" value="1"/>
</dbReference>
<feature type="domain" description="Glycosyltransferase 2-like" evidence="1">
    <location>
        <begin position="8"/>
        <end position="136"/>
    </location>
</feature>
<dbReference type="CDD" id="cd00761">
    <property type="entry name" value="Glyco_tranf_GTA_type"/>
    <property type="match status" value="1"/>
</dbReference>